<protein>
    <submittedName>
        <fullName evidence="1">Uncharacterized protein</fullName>
    </submittedName>
</protein>
<comment type="caution">
    <text evidence="1">The sequence shown here is derived from an EMBL/GenBank/DDBJ whole genome shotgun (WGS) entry which is preliminary data.</text>
</comment>
<dbReference type="Proteomes" id="UP000499080">
    <property type="component" value="Unassembled WGS sequence"/>
</dbReference>
<accession>A0A4Y2IKC3</accession>
<reference evidence="1 2" key="1">
    <citation type="journal article" date="2019" name="Sci. Rep.">
        <title>Orb-weaving spider Araneus ventricosus genome elucidates the spidroin gene catalogue.</title>
        <authorList>
            <person name="Kono N."/>
            <person name="Nakamura H."/>
            <person name="Ohtoshi R."/>
            <person name="Moran D.A.P."/>
            <person name="Shinohara A."/>
            <person name="Yoshida Y."/>
            <person name="Fujiwara M."/>
            <person name="Mori M."/>
            <person name="Tomita M."/>
            <person name="Arakawa K."/>
        </authorList>
    </citation>
    <scope>NUCLEOTIDE SEQUENCE [LARGE SCALE GENOMIC DNA]</scope>
</reference>
<proteinExistence type="predicted"/>
<keyword evidence="2" id="KW-1185">Reference proteome</keyword>
<evidence type="ECO:0000313" key="1">
    <source>
        <dbReference type="EMBL" id="GBM78075.1"/>
    </source>
</evidence>
<evidence type="ECO:0000313" key="2">
    <source>
        <dbReference type="Proteomes" id="UP000499080"/>
    </source>
</evidence>
<organism evidence="1 2">
    <name type="scientific">Araneus ventricosus</name>
    <name type="common">Orbweaver spider</name>
    <name type="synonym">Epeira ventricosa</name>
    <dbReference type="NCBI Taxonomy" id="182803"/>
    <lineage>
        <taxon>Eukaryota</taxon>
        <taxon>Metazoa</taxon>
        <taxon>Ecdysozoa</taxon>
        <taxon>Arthropoda</taxon>
        <taxon>Chelicerata</taxon>
        <taxon>Arachnida</taxon>
        <taxon>Araneae</taxon>
        <taxon>Araneomorphae</taxon>
        <taxon>Entelegynae</taxon>
        <taxon>Araneoidea</taxon>
        <taxon>Araneidae</taxon>
        <taxon>Araneus</taxon>
    </lineage>
</organism>
<sequence>MKNLVHPPIVASSHVQRFSWIQKIGREVIGVGIYYGIEGKATRLKSFNEIERYCREHKIHFDLFNFSGENTKSEKLTDTVGSQQKANVVEVRITTCYQLAIRSRKASEWCDAMDREINIMIEHKVWDFVDPPENSKVLGSGAYTLKRDENNRAVRFKARLVAQAKEKALMRLKKISSEGQCETMLDTSGSNVSFKKRSGAAIRVQPTSIARITVGVTRGSKRLVHVPDFKHQRKVNVFYL</sequence>
<dbReference type="AlphaFoldDB" id="A0A4Y2IKC3"/>
<gene>
    <name evidence="1" type="ORF">AVEN_132216_1</name>
</gene>
<dbReference type="EMBL" id="BGPR01002732">
    <property type="protein sequence ID" value="GBM78075.1"/>
    <property type="molecule type" value="Genomic_DNA"/>
</dbReference>
<name>A0A4Y2IKC3_ARAVE</name>
<dbReference type="OrthoDB" id="412902at2759"/>